<accession>A0A3A1U3V5</accession>
<organism evidence="1 2">
    <name type="scientific">Amnibacterium setariae</name>
    <dbReference type="NCBI Taxonomy" id="2306585"/>
    <lineage>
        <taxon>Bacteria</taxon>
        <taxon>Bacillati</taxon>
        <taxon>Actinomycetota</taxon>
        <taxon>Actinomycetes</taxon>
        <taxon>Micrococcales</taxon>
        <taxon>Microbacteriaceae</taxon>
        <taxon>Amnibacterium</taxon>
    </lineage>
</organism>
<dbReference type="AlphaFoldDB" id="A0A3A1U3V5"/>
<dbReference type="EMBL" id="QXTG01000002">
    <property type="protein sequence ID" value="RIX28517.1"/>
    <property type="molecule type" value="Genomic_DNA"/>
</dbReference>
<dbReference type="Gene3D" id="3.40.630.30">
    <property type="match status" value="1"/>
</dbReference>
<evidence type="ECO:0000313" key="2">
    <source>
        <dbReference type="Proteomes" id="UP000265742"/>
    </source>
</evidence>
<comment type="caution">
    <text evidence="1">The sequence shown here is derived from an EMBL/GenBank/DDBJ whole genome shotgun (WGS) entry which is preliminary data.</text>
</comment>
<gene>
    <name evidence="1" type="ORF">D1781_13940</name>
</gene>
<name>A0A3A1U3V5_9MICO</name>
<reference evidence="2" key="1">
    <citation type="submission" date="2018-09" db="EMBL/GenBank/DDBJ databases">
        <authorList>
            <person name="Kim I."/>
        </authorList>
    </citation>
    <scope>NUCLEOTIDE SEQUENCE [LARGE SCALE GENOMIC DNA]</scope>
    <source>
        <strain evidence="2">DD4a</strain>
    </source>
</reference>
<evidence type="ECO:0000313" key="1">
    <source>
        <dbReference type="EMBL" id="RIX28517.1"/>
    </source>
</evidence>
<keyword evidence="2" id="KW-1185">Reference proteome</keyword>
<protein>
    <recommendedName>
        <fullName evidence="3">N-acetyltransferase</fullName>
    </recommendedName>
</protein>
<dbReference type="SUPFAM" id="SSF55729">
    <property type="entry name" value="Acyl-CoA N-acyltransferases (Nat)"/>
    <property type="match status" value="1"/>
</dbReference>
<dbReference type="OrthoDB" id="342444at2"/>
<dbReference type="Proteomes" id="UP000265742">
    <property type="component" value="Unassembled WGS sequence"/>
</dbReference>
<evidence type="ECO:0008006" key="3">
    <source>
        <dbReference type="Google" id="ProtNLM"/>
    </source>
</evidence>
<sequence>MVLHVERYDARERSEAFRRAIGEEAFPPWLIHGDPDSDVWWDRVRRWFPELHVVLEDDDGPVASAWGVPLAWSGAVDDLPSGYTESLRRAVEGHEQGARPTALVVCAAVVLPERARSGLAGRLLEAMRDLPAAAHLAHVLVPVRPTLKGRYPLADIDAFTRWARPDGLPLDPWLRTHVRIGGRIIATAPASQTLRASVADWEAWSGLALPASGPYVVPDAPAPLVVDRDADVGVLVEPNVWVQHR</sequence>
<dbReference type="InterPro" id="IPR016181">
    <property type="entry name" value="Acyl_CoA_acyltransferase"/>
</dbReference>
<dbReference type="RefSeq" id="WP_119482827.1">
    <property type="nucleotide sequence ID" value="NZ_QXTG01000002.1"/>
</dbReference>
<proteinExistence type="predicted"/>